<evidence type="ECO:0000256" key="5">
    <source>
        <dbReference type="ARBA" id="ARBA00023136"/>
    </source>
</evidence>
<reference evidence="10" key="2">
    <citation type="submission" date="2024-10" db="UniProtKB">
        <authorList>
            <consortium name="EnsemblProtists"/>
        </authorList>
    </citation>
    <scope>IDENTIFICATION</scope>
</reference>
<evidence type="ECO:0000256" key="4">
    <source>
        <dbReference type="ARBA" id="ARBA00022989"/>
    </source>
</evidence>
<dbReference type="Pfam" id="PF00892">
    <property type="entry name" value="EamA"/>
    <property type="match status" value="1"/>
</dbReference>
<proteinExistence type="predicted"/>
<dbReference type="GO" id="GO:0005886">
    <property type="term" value="C:plasma membrane"/>
    <property type="evidence" value="ECO:0007669"/>
    <property type="project" value="UniProtKB-SubCell"/>
</dbReference>
<evidence type="ECO:0000256" key="6">
    <source>
        <dbReference type="SAM" id="MobiDB-lite"/>
    </source>
</evidence>
<keyword evidence="4 7" id="KW-1133">Transmembrane helix</keyword>
<dbReference type="InterPro" id="IPR037185">
    <property type="entry name" value="EmrE-like"/>
</dbReference>
<keyword evidence="5 7" id="KW-0472">Membrane</keyword>
<dbReference type="PANTHER" id="PTHR42920">
    <property type="entry name" value="OS03G0707200 PROTEIN-RELATED"/>
    <property type="match status" value="1"/>
</dbReference>
<feature type="transmembrane region" description="Helical" evidence="7">
    <location>
        <begin position="181"/>
        <end position="200"/>
    </location>
</feature>
<dbReference type="Proteomes" id="UP000013827">
    <property type="component" value="Unassembled WGS sequence"/>
</dbReference>
<evidence type="ECO:0000256" key="2">
    <source>
        <dbReference type="ARBA" id="ARBA00022475"/>
    </source>
</evidence>
<keyword evidence="8" id="KW-0732">Signal</keyword>
<dbReference type="PANTHER" id="PTHR42920:SF5">
    <property type="entry name" value="EAMA DOMAIN-CONTAINING PROTEIN"/>
    <property type="match status" value="1"/>
</dbReference>
<protein>
    <recommendedName>
        <fullName evidence="9">EamA domain-containing protein</fullName>
    </recommendedName>
</protein>
<organism evidence="10 11">
    <name type="scientific">Emiliania huxleyi (strain CCMP1516)</name>
    <dbReference type="NCBI Taxonomy" id="280463"/>
    <lineage>
        <taxon>Eukaryota</taxon>
        <taxon>Haptista</taxon>
        <taxon>Haptophyta</taxon>
        <taxon>Prymnesiophyceae</taxon>
        <taxon>Isochrysidales</taxon>
        <taxon>Noelaerhabdaceae</taxon>
        <taxon>Emiliania</taxon>
    </lineage>
</organism>
<sequence length="433" mass="44814">MAAVMTLVPFLVLSVAAISPPRLPALHRPARCACTLQERADQEAGPSSPAVWLASKRSPPDALVHGRVPTREVDRQSSVKKQLEREQSSVKEQLERTFAISDDASSLLAAELSWAAAEEEAAASEAALRGEKLAIVLSEEIVSLGVGAARLLLGCVALVYGSNYASVKLLDEWVGAPSLGALLRFALCGSVLAPALLLAAKRRPRLLSLPLVASGVEVGVWMALGYVAAALETSPAGAFLLSLTVLVCPALETALEAEGGSQSLAFQMGVVLCFAAGWALWDVGGDGAELSRHVGDALSLASHRPEVVAAWLWCGVVTTAGCGFAEAQVLSTLSASDAMVIFSTEPLWAAAFAWFALHEEMSPLGYLGGGVIVAACILSSGALGPSDSAREGEIAISPLPEGGAAGIAHRGAPEVAPDDRWRSELDDGGAKAR</sequence>
<dbReference type="InterPro" id="IPR000620">
    <property type="entry name" value="EamA_dom"/>
</dbReference>
<evidence type="ECO:0000256" key="7">
    <source>
        <dbReference type="SAM" id="Phobius"/>
    </source>
</evidence>
<evidence type="ECO:0000259" key="9">
    <source>
        <dbReference type="Pfam" id="PF00892"/>
    </source>
</evidence>
<dbReference type="GeneID" id="17277652"/>
<dbReference type="AlphaFoldDB" id="A0A0D3K9E5"/>
<evidence type="ECO:0000256" key="8">
    <source>
        <dbReference type="SAM" id="SignalP"/>
    </source>
</evidence>
<reference evidence="11" key="1">
    <citation type="journal article" date="2013" name="Nature">
        <title>Pan genome of the phytoplankton Emiliania underpins its global distribution.</title>
        <authorList>
            <person name="Read B.A."/>
            <person name="Kegel J."/>
            <person name="Klute M.J."/>
            <person name="Kuo A."/>
            <person name="Lefebvre S.C."/>
            <person name="Maumus F."/>
            <person name="Mayer C."/>
            <person name="Miller J."/>
            <person name="Monier A."/>
            <person name="Salamov A."/>
            <person name="Young J."/>
            <person name="Aguilar M."/>
            <person name="Claverie J.M."/>
            <person name="Frickenhaus S."/>
            <person name="Gonzalez K."/>
            <person name="Herman E.K."/>
            <person name="Lin Y.C."/>
            <person name="Napier J."/>
            <person name="Ogata H."/>
            <person name="Sarno A.F."/>
            <person name="Shmutz J."/>
            <person name="Schroeder D."/>
            <person name="de Vargas C."/>
            <person name="Verret F."/>
            <person name="von Dassow P."/>
            <person name="Valentin K."/>
            <person name="Van de Peer Y."/>
            <person name="Wheeler G."/>
            <person name="Dacks J.B."/>
            <person name="Delwiche C.F."/>
            <person name="Dyhrman S.T."/>
            <person name="Glockner G."/>
            <person name="John U."/>
            <person name="Richards T."/>
            <person name="Worden A.Z."/>
            <person name="Zhang X."/>
            <person name="Grigoriev I.V."/>
            <person name="Allen A.E."/>
            <person name="Bidle K."/>
            <person name="Borodovsky M."/>
            <person name="Bowler C."/>
            <person name="Brownlee C."/>
            <person name="Cock J.M."/>
            <person name="Elias M."/>
            <person name="Gladyshev V.N."/>
            <person name="Groth M."/>
            <person name="Guda C."/>
            <person name="Hadaegh A."/>
            <person name="Iglesias-Rodriguez M.D."/>
            <person name="Jenkins J."/>
            <person name="Jones B.M."/>
            <person name="Lawson T."/>
            <person name="Leese F."/>
            <person name="Lindquist E."/>
            <person name="Lobanov A."/>
            <person name="Lomsadze A."/>
            <person name="Malik S.B."/>
            <person name="Marsh M.E."/>
            <person name="Mackinder L."/>
            <person name="Mock T."/>
            <person name="Mueller-Roeber B."/>
            <person name="Pagarete A."/>
            <person name="Parker M."/>
            <person name="Probert I."/>
            <person name="Quesneville H."/>
            <person name="Raines C."/>
            <person name="Rensing S.A."/>
            <person name="Riano-Pachon D.M."/>
            <person name="Richier S."/>
            <person name="Rokitta S."/>
            <person name="Shiraiwa Y."/>
            <person name="Soanes D.M."/>
            <person name="van der Giezen M."/>
            <person name="Wahlund T.M."/>
            <person name="Williams B."/>
            <person name="Wilson W."/>
            <person name="Wolfe G."/>
            <person name="Wurch L.L."/>
        </authorList>
    </citation>
    <scope>NUCLEOTIDE SEQUENCE</scope>
</reference>
<dbReference type="OMA" id="FPNEANR"/>
<dbReference type="RefSeq" id="XP_005784809.1">
    <property type="nucleotide sequence ID" value="XM_005784752.1"/>
</dbReference>
<dbReference type="Gene3D" id="1.10.3730.20">
    <property type="match status" value="1"/>
</dbReference>
<comment type="subcellular location">
    <subcellularLocation>
        <location evidence="1">Cell membrane</location>
        <topology evidence="1">Multi-pass membrane protein</topology>
    </subcellularLocation>
</comment>
<keyword evidence="11" id="KW-1185">Reference proteome</keyword>
<dbReference type="KEGG" id="ehx:EMIHUDRAFT_456095"/>
<dbReference type="SUPFAM" id="SSF103481">
    <property type="entry name" value="Multidrug resistance efflux transporter EmrE"/>
    <property type="match status" value="1"/>
</dbReference>
<name>A0A0D3K9E5_EMIH1</name>
<dbReference type="EnsemblProtists" id="EOD32380">
    <property type="protein sequence ID" value="EOD32380"/>
    <property type="gene ID" value="EMIHUDRAFT_456095"/>
</dbReference>
<feature type="signal peptide" evidence="8">
    <location>
        <begin position="1"/>
        <end position="17"/>
    </location>
</feature>
<evidence type="ECO:0000313" key="10">
    <source>
        <dbReference type="EnsemblProtists" id="EOD32380"/>
    </source>
</evidence>
<feature type="domain" description="EamA" evidence="9">
    <location>
        <begin position="308"/>
        <end position="380"/>
    </location>
</feature>
<feature type="transmembrane region" description="Helical" evidence="7">
    <location>
        <begin position="207"/>
        <end position="229"/>
    </location>
</feature>
<feature type="chain" id="PRO_5044291726" description="EamA domain-containing protein" evidence="8">
    <location>
        <begin position="18"/>
        <end position="433"/>
    </location>
</feature>
<keyword evidence="3 7" id="KW-0812">Transmembrane</keyword>
<accession>A0A0D3K9E5</accession>
<dbReference type="InterPro" id="IPR051258">
    <property type="entry name" value="Diverse_Substrate_Transporter"/>
</dbReference>
<evidence type="ECO:0000313" key="11">
    <source>
        <dbReference type="Proteomes" id="UP000013827"/>
    </source>
</evidence>
<keyword evidence="2" id="KW-1003">Cell membrane</keyword>
<feature type="region of interest" description="Disordered" evidence="6">
    <location>
        <begin position="400"/>
        <end position="433"/>
    </location>
</feature>
<dbReference type="PaxDb" id="2903-EOD32380"/>
<feature type="compositionally biased region" description="Basic and acidic residues" evidence="6">
    <location>
        <begin position="417"/>
        <end position="433"/>
    </location>
</feature>
<dbReference type="HOGENOM" id="CLU_633778_0_0_1"/>
<evidence type="ECO:0000256" key="3">
    <source>
        <dbReference type="ARBA" id="ARBA00022692"/>
    </source>
</evidence>
<evidence type="ECO:0000256" key="1">
    <source>
        <dbReference type="ARBA" id="ARBA00004651"/>
    </source>
</evidence>